<comment type="catalytic activity">
    <reaction evidence="10">
        <text>a (3R)-hydroxyacyl-[ACP] + L-ornithine = a lyso-ornithine lipid + holo-[ACP] + H(+)</text>
        <dbReference type="Rhea" id="RHEA:20633"/>
        <dbReference type="Rhea" id="RHEA-COMP:9685"/>
        <dbReference type="Rhea" id="RHEA-COMP:9945"/>
        <dbReference type="ChEBI" id="CHEBI:15378"/>
        <dbReference type="ChEBI" id="CHEBI:46911"/>
        <dbReference type="ChEBI" id="CHEBI:64479"/>
        <dbReference type="ChEBI" id="CHEBI:78827"/>
        <dbReference type="ChEBI" id="CHEBI:138482"/>
        <dbReference type="EC" id="2.3.2.30"/>
    </reaction>
    <physiologicalReaction direction="left-to-right" evidence="10">
        <dbReference type="Rhea" id="RHEA:20634"/>
    </physiologicalReaction>
</comment>
<dbReference type="AlphaFoldDB" id="A0A2S5JF41"/>
<keyword evidence="2" id="KW-0444">Lipid biosynthesis</keyword>
<dbReference type="SUPFAM" id="SSF55729">
    <property type="entry name" value="Acyl-CoA N-acyltransferases (Nat)"/>
    <property type="match status" value="1"/>
</dbReference>
<dbReference type="InterPro" id="IPR052351">
    <property type="entry name" value="Ornithine_N-alpha-AT"/>
</dbReference>
<comment type="function">
    <text evidence="9">Catalyzes the first step in the biosynthesis of ornithine lipids, which are phosphorus-free membrane lipids. Catalyzes the 3-hydroxyacyl-acyl carrier protein-dependent acylation of ornithine to form lyso-ornithine lipid (LOL).</text>
</comment>
<dbReference type="PANTHER" id="PTHR37323:SF1">
    <property type="entry name" value="L-ORNITHINE N(ALPHA)-ACYLTRANSFERASE"/>
    <property type="match status" value="1"/>
</dbReference>
<evidence type="ECO:0000256" key="6">
    <source>
        <dbReference type="ARBA" id="ARBA00038095"/>
    </source>
</evidence>
<keyword evidence="4" id="KW-0443">Lipid metabolism</keyword>
<dbReference type="EC" id="2.3.2.30" evidence="7"/>
<evidence type="ECO:0000256" key="8">
    <source>
        <dbReference type="ARBA" id="ARBA00039866"/>
    </source>
</evidence>
<protein>
    <recommendedName>
        <fullName evidence="8">L-ornithine N(alpha)-acyltransferase</fullName>
        <ecNumber evidence="7">2.3.2.30</ecNumber>
    </recommendedName>
</protein>
<proteinExistence type="inferred from homology"/>
<keyword evidence="5" id="KW-0012">Acyltransferase</keyword>
<organism evidence="11 12">
    <name type="scientific">Albidovulum inexpectatum</name>
    <dbReference type="NCBI Taxonomy" id="196587"/>
    <lineage>
        <taxon>Bacteria</taxon>
        <taxon>Pseudomonadati</taxon>
        <taxon>Pseudomonadota</taxon>
        <taxon>Alphaproteobacteria</taxon>
        <taxon>Rhodobacterales</taxon>
        <taxon>Paracoccaceae</taxon>
        <taxon>Albidovulum</taxon>
    </lineage>
</organism>
<accession>A0A2S5JF41</accession>
<evidence type="ECO:0000256" key="10">
    <source>
        <dbReference type="ARBA" id="ARBA00047785"/>
    </source>
</evidence>
<evidence type="ECO:0000313" key="11">
    <source>
        <dbReference type="EMBL" id="PPB80021.1"/>
    </source>
</evidence>
<dbReference type="Gene3D" id="3.40.630.30">
    <property type="match status" value="1"/>
</dbReference>
<evidence type="ECO:0000256" key="9">
    <source>
        <dbReference type="ARBA" id="ARBA00045724"/>
    </source>
</evidence>
<dbReference type="InterPro" id="IPR016181">
    <property type="entry name" value="Acyl_CoA_acyltransferase"/>
</dbReference>
<keyword evidence="12" id="KW-1185">Reference proteome</keyword>
<gene>
    <name evidence="11" type="ORF">LV82_02304</name>
</gene>
<evidence type="ECO:0000256" key="3">
    <source>
        <dbReference type="ARBA" id="ARBA00022679"/>
    </source>
</evidence>
<evidence type="ECO:0000256" key="1">
    <source>
        <dbReference type="ARBA" id="ARBA00005189"/>
    </source>
</evidence>
<dbReference type="PANTHER" id="PTHR37323">
    <property type="entry name" value="GCN5-RELATED N-ACETYLTRANSFERASE"/>
    <property type="match status" value="1"/>
</dbReference>
<comment type="caution">
    <text evidence="11">The sequence shown here is derived from an EMBL/GenBank/DDBJ whole genome shotgun (WGS) entry which is preliminary data.</text>
</comment>
<sequence length="248" mass="26863">MGVRLQMGFGRYLASVAVEPRDRAAALDLRAQCFRAGRPDEEPLDAICDHVVVRRGADGPVVAACRLLRLTRREELGRSYAARFHDLSPLANLPMPMIEMGRFCVAPSADGPDPARALWGLVAALVLREGVTTLFGCTSFPGTDPERYADALALLHARHLGPVGRRTASRAPLAFPLSDWALSAYDEARALRQMPALLRAYLAMGGWVGSHAVIDRDLGTIHVLTALDVARIPPQRARRLRSLAGGDG</sequence>
<name>A0A2S5JF41_9RHOB</name>
<dbReference type="GO" id="GO:0006629">
    <property type="term" value="P:lipid metabolic process"/>
    <property type="evidence" value="ECO:0007669"/>
    <property type="project" value="UniProtKB-KW"/>
</dbReference>
<dbReference type="OrthoDB" id="9787072at2"/>
<evidence type="ECO:0000256" key="5">
    <source>
        <dbReference type="ARBA" id="ARBA00023315"/>
    </source>
</evidence>
<comment type="pathway">
    <text evidence="1">Lipid metabolism.</text>
</comment>
<keyword evidence="3" id="KW-0808">Transferase</keyword>
<dbReference type="EMBL" id="PRDS01000007">
    <property type="protein sequence ID" value="PPB80021.1"/>
    <property type="molecule type" value="Genomic_DNA"/>
</dbReference>
<reference evidence="11 12" key="1">
    <citation type="submission" date="2018-01" db="EMBL/GenBank/DDBJ databases">
        <title>Genomic Encyclopedia of Archaeal and Bacterial Type Strains, Phase II (KMG-II): from individual species to whole genera.</title>
        <authorList>
            <person name="Goeker M."/>
        </authorList>
    </citation>
    <scope>NUCLEOTIDE SEQUENCE [LARGE SCALE GENOMIC DNA]</scope>
    <source>
        <strain evidence="11 12">DSM 12048</strain>
    </source>
</reference>
<comment type="similarity">
    <text evidence="6">Belongs to the acetyltransferase family. OlsB subfamily.</text>
</comment>
<evidence type="ECO:0000313" key="12">
    <source>
        <dbReference type="Proteomes" id="UP000239736"/>
    </source>
</evidence>
<dbReference type="GO" id="GO:0043810">
    <property type="term" value="F:ornithine-acyl [acyl carrier protein] N-acyltransferase activity"/>
    <property type="evidence" value="ECO:0007669"/>
    <property type="project" value="UniProtKB-EC"/>
</dbReference>
<evidence type="ECO:0000256" key="4">
    <source>
        <dbReference type="ARBA" id="ARBA00023098"/>
    </source>
</evidence>
<evidence type="ECO:0000256" key="2">
    <source>
        <dbReference type="ARBA" id="ARBA00022516"/>
    </source>
</evidence>
<dbReference type="Proteomes" id="UP000239736">
    <property type="component" value="Unassembled WGS sequence"/>
</dbReference>
<dbReference type="Pfam" id="PF13444">
    <property type="entry name" value="Acetyltransf_5"/>
    <property type="match status" value="1"/>
</dbReference>
<evidence type="ECO:0000256" key="7">
    <source>
        <dbReference type="ARBA" id="ARBA00039058"/>
    </source>
</evidence>